<evidence type="ECO:0000313" key="3">
    <source>
        <dbReference type="Proteomes" id="UP000190274"/>
    </source>
</evidence>
<keyword evidence="3" id="KW-1185">Reference proteome</keyword>
<dbReference type="EMBL" id="LT598454">
    <property type="protein sequence ID" value="SCU85580.1"/>
    <property type="molecule type" value="Genomic_DNA"/>
</dbReference>
<name>A0A1G4J714_9SACH</name>
<dbReference type="Proteomes" id="UP000190274">
    <property type="component" value="Chromosome D"/>
</dbReference>
<dbReference type="PANTHER" id="PTHR28199:SF1">
    <property type="entry name" value="PROCESSING OF GAS1 AND ALP PROTEIN 2"/>
    <property type="match status" value="1"/>
</dbReference>
<dbReference type="PANTHER" id="PTHR28199">
    <property type="entry name" value="PROCESSING OF GAS1 AND ALP PROTEIN 2"/>
    <property type="match status" value="1"/>
</dbReference>
<sequence>MDLLQNSFQNVYDSFANLDFQHAIRLVIIVGGYVLLRNLAQRHLAKKQLENKVREGEKLRAEERQEKLVEDPNSVASVNENAFGWGNKTRQRVKRQEKILEERIDELKKYQGNLDDDEDIADLLED</sequence>
<keyword evidence="1" id="KW-0472">Membrane</keyword>
<dbReference type="OrthoDB" id="4227028at2759"/>
<keyword evidence="1" id="KW-1133">Transmembrane helix</keyword>
<feature type="transmembrane region" description="Helical" evidence="1">
    <location>
        <begin position="20"/>
        <end position="40"/>
    </location>
</feature>
<proteinExistence type="predicted"/>
<gene>
    <name evidence="2" type="ORF">LADA_0D08372G</name>
</gene>
<evidence type="ECO:0000313" key="2">
    <source>
        <dbReference type="EMBL" id="SCU85580.1"/>
    </source>
</evidence>
<dbReference type="AlphaFoldDB" id="A0A1G4J714"/>
<dbReference type="Pfam" id="PF07543">
    <property type="entry name" value="PGA2"/>
    <property type="match status" value="1"/>
</dbReference>
<evidence type="ECO:0000256" key="1">
    <source>
        <dbReference type="SAM" id="Phobius"/>
    </source>
</evidence>
<reference evidence="2 3" key="1">
    <citation type="submission" date="2016-03" db="EMBL/GenBank/DDBJ databases">
        <authorList>
            <person name="Devillers H."/>
        </authorList>
    </citation>
    <scope>NUCLEOTIDE SEQUENCE [LARGE SCALE GENOMIC DNA]</scope>
    <source>
        <strain evidence="2">CBS 10888</strain>
    </source>
</reference>
<organism evidence="2 3">
    <name type="scientific">Lachancea dasiensis</name>
    <dbReference type="NCBI Taxonomy" id="1072105"/>
    <lineage>
        <taxon>Eukaryota</taxon>
        <taxon>Fungi</taxon>
        <taxon>Dikarya</taxon>
        <taxon>Ascomycota</taxon>
        <taxon>Saccharomycotina</taxon>
        <taxon>Saccharomycetes</taxon>
        <taxon>Saccharomycetales</taxon>
        <taxon>Saccharomycetaceae</taxon>
        <taxon>Lachancea</taxon>
    </lineage>
</organism>
<accession>A0A1G4J714</accession>
<protein>
    <submittedName>
        <fullName evidence="2">LADA_0D08372g1_1</fullName>
    </submittedName>
</protein>
<dbReference type="STRING" id="1266660.A0A1G4J714"/>
<dbReference type="PIRSF" id="PIRSF022909">
    <property type="entry name" value="UCP022909"/>
    <property type="match status" value="1"/>
</dbReference>
<keyword evidence="1" id="KW-0812">Transmembrane</keyword>
<dbReference type="InterPro" id="IPR011431">
    <property type="entry name" value="Trafficking_Pga2"/>
</dbReference>
<dbReference type="GO" id="GO:0015031">
    <property type="term" value="P:protein transport"/>
    <property type="evidence" value="ECO:0007669"/>
    <property type="project" value="EnsemblFungi"/>
</dbReference>